<gene>
    <name evidence="2" type="ORF">DPMN_154224</name>
</gene>
<evidence type="ECO:0000313" key="2">
    <source>
        <dbReference type="EMBL" id="KAH3800590.1"/>
    </source>
</evidence>
<sequence length="88" mass="9416">MATLEVTGRRLHPRDGFSNTLSVLSTAVPRSLYRATPSMFLGLLRGPPGRSSPWSVPYVSHTGGLSVPLFRPPTDGTSGRAGPVISRR</sequence>
<dbReference type="EMBL" id="JAIWYP010000007">
    <property type="protein sequence ID" value="KAH3800590.1"/>
    <property type="molecule type" value="Genomic_DNA"/>
</dbReference>
<dbReference type="AlphaFoldDB" id="A0A9D4FKQ1"/>
<feature type="region of interest" description="Disordered" evidence="1">
    <location>
        <begin position="64"/>
        <end position="88"/>
    </location>
</feature>
<comment type="caution">
    <text evidence="2">The sequence shown here is derived from an EMBL/GenBank/DDBJ whole genome shotgun (WGS) entry which is preliminary data.</text>
</comment>
<keyword evidence="3" id="KW-1185">Reference proteome</keyword>
<accession>A0A9D4FKQ1</accession>
<name>A0A9D4FKQ1_DREPO</name>
<protein>
    <submittedName>
        <fullName evidence="2">Uncharacterized protein</fullName>
    </submittedName>
</protein>
<proteinExistence type="predicted"/>
<evidence type="ECO:0000256" key="1">
    <source>
        <dbReference type="SAM" id="MobiDB-lite"/>
    </source>
</evidence>
<reference evidence="2" key="2">
    <citation type="submission" date="2020-11" db="EMBL/GenBank/DDBJ databases">
        <authorList>
            <person name="McCartney M.A."/>
            <person name="Auch B."/>
            <person name="Kono T."/>
            <person name="Mallez S."/>
            <person name="Becker A."/>
            <person name="Gohl D.M."/>
            <person name="Silverstein K.A.T."/>
            <person name="Koren S."/>
            <person name="Bechman K.B."/>
            <person name="Herman A."/>
            <person name="Abrahante J.E."/>
            <person name="Garbe J."/>
        </authorList>
    </citation>
    <scope>NUCLEOTIDE SEQUENCE</scope>
    <source>
        <strain evidence="2">Duluth1</strain>
        <tissue evidence="2">Whole animal</tissue>
    </source>
</reference>
<organism evidence="2 3">
    <name type="scientific">Dreissena polymorpha</name>
    <name type="common">Zebra mussel</name>
    <name type="synonym">Mytilus polymorpha</name>
    <dbReference type="NCBI Taxonomy" id="45954"/>
    <lineage>
        <taxon>Eukaryota</taxon>
        <taxon>Metazoa</taxon>
        <taxon>Spiralia</taxon>
        <taxon>Lophotrochozoa</taxon>
        <taxon>Mollusca</taxon>
        <taxon>Bivalvia</taxon>
        <taxon>Autobranchia</taxon>
        <taxon>Heteroconchia</taxon>
        <taxon>Euheterodonta</taxon>
        <taxon>Imparidentia</taxon>
        <taxon>Neoheterodontei</taxon>
        <taxon>Myida</taxon>
        <taxon>Dreissenoidea</taxon>
        <taxon>Dreissenidae</taxon>
        <taxon>Dreissena</taxon>
    </lineage>
</organism>
<reference evidence="2" key="1">
    <citation type="journal article" date="2019" name="bioRxiv">
        <title>The Genome of the Zebra Mussel, Dreissena polymorpha: A Resource for Invasive Species Research.</title>
        <authorList>
            <person name="McCartney M.A."/>
            <person name="Auch B."/>
            <person name="Kono T."/>
            <person name="Mallez S."/>
            <person name="Zhang Y."/>
            <person name="Obille A."/>
            <person name="Becker A."/>
            <person name="Abrahante J.E."/>
            <person name="Garbe J."/>
            <person name="Badalamenti J.P."/>
            <person name="Herman A."/>
            <person name="Mangelson H."/>
            <person name="Liachko I."/>
            <person name="Sullivan S."/>
            <person name="Sone E.D."/>
            <person name="Koren S."/>
            <person name="Silverstein K.A.T."/>
            <person name="Beckman K.B."/>
            <person name="Gohl D.M."/>
        </authorList>
    </citation>
    <scope>NUCLEOTIDE SEQUENCE</scope>
    <source>
        <strain evidence="2">Duluth1</strain>
        <tissue evidence="2">Whole animal</tissue>
    </source>
</reference>
<dbReference type="Proteomes" id="UP000828390">
    <property type="component" value="Unassembled WGS sequence"/>
</dbReference>
<evidence type="ECO:0000313" key="3">
    <source>
        <dbReference type="Proteomes" id="UP000828390"/>
    </source>
</evidence>